<evidence type="ECO:0000313" key="3">
    <source>
        <dbReference type="EMBL" id="CAK0786394.1"/>
    </source>
</evidence>
<feature type="transmembrane region" description="Helical" evidence="2">
    <location>
        <begin position="164"/>
        <end position="183"/>
    </location>
</feature>
<reference evidence="3 4" key="1">
    <citation type="submission" date="2023-10" db="EMBL/GenBank/DDBJ databases">
        <authorList>
            <person name="Maclean D."/>
            <person name="Macfadyen A."/>
        </authorList>
    </citation>
    <scope>NUCLEOTIDE SEQUENCE [LARGE SCALE GENOMIC DNA]</scope>
</reference>
<dbReference type="Proteomes" id="UP001314263">
    <property type="component" value="Unassembled WGS sequence"/>
</dbReference>
<dbReference type="AlphaFoldDB" id="A0AAV1IKB9"/>
<comment type="caution">
    <text evidence="3">The sequence shown here is derived from an EMBL/GenBank/DDBJ whole genome shotgun (WGS) entry which is preliminary data.</text>
</comment>
<name>A0AAV1IKB9_9CHLO</name>
<keyword evidence="4" id="KW-1185">Reference proteome</keyword>
<sequence length="332" mass="35698">MSLQGLRITTFPSIALQGCSLQCKRQRLCSPWPRREYMRCCASAGIADSSDGEYNQGVSRDDETGGLLSSTDTESLPENFCMIESQQSVRDFAKLQLEEIGMNISARRNRIFLLMEEVRRLRIQQRIKGGEKTREEEVGEEKFPSAVPFLPPLTDATMTQYFRFYTAAVAAIVIFGGLLSPILEVKLGLGGTTYEQFIASMHLPSQLADVDPIVASFCGGAVGVLSTLLVVEVNNTKKQAGQRCVYCEGTGYVTCGACSGAGFSSRAPATAAASNGSEGSKPLISQAGSSTLSQGAERCGSCSGTGKVMCIACLCTGKKVAREHDIRLDPFF</sequence>
<feature type="region of interest" description="Disordered" evidence="1">
    <location>
        <begin position="49"/>
        <end position="69"/>
    </location>
</feature>
<protein>
    <submittedName>
        <fullName evidence="3">Uncharacterized protein</fullName>
    </submittedName>
</protein>
<keyword evidence="2" id="KW-0812">Transmembrane</keyword>
<dbReference type="PROSITE" id="PS51257">
    <property type="entry name" value="PROKAR_LIPOPROTEIN"/>
    <property type="match status" value="1"/>
</dbReference>
<proteinExistence type="predicted"/>
<keyword evidence="2" id="KW-1133">Transmembrane helix</keyword>
<evidence type="ECO:0000256" key="1">
    <source>
        <dbReference type="SAM" id="MobiDB-lite"/>
    </source>
</evidence>
<keyword evidence="2" id="KW-0472">Membrane</keyword>
<accession>A0AAV1IKB9</accession>
<gene>
    <name evidence="3" type="ORF">CVIRNUC_009607</name>
</gene>
<dbReference type="PANTHER" id="PTHR15852:SF8">
    <property type="entry name" value="PROTEIN ORANGE-LIKE, CHLOROPLASTIC"/>
    <property type="match status" value="1"/>
</dbReference>
<evidence type="ECO:0000256" key="2">
    <source>
        <dbReference type="SAM" id="Phobius"/>
    </source>
</evidence>
<feature type="transmembrane region" description="Helical" evidence="2">
    <location>
        <begin position="213"/>
        <end position="233"/>
    </location>
</feature>
<dbReference type="EMBL" id="CAUYUE010000014">
    <property type="protein sequence ID" value="CAK0786394.1"/>
    <property type="molecule type" value="Genomic_DNA"/>
</dbReference>
<organism evidence="3 4">
    <name type="scientific">Coccomyxa viridis</name>
    <dbReference type="NCBI Taxonomy" id="1274662"/>
    <lineage>
        <taxon>Eukaryota</taxon>
        <taxon>Viridiplantae</taxon>
        <taxon>Chlorophyta</taxon>
        <taxon>core chlorophytes</taxon>
        <taxon>Trebouxiophyceae</taxon>
        <taxon>Trebouxiophyceae incertae sedis</taxon>
        <taxon>Coccomyxaceae</taxon>
        <taxon>Coccomyxa</taxon>
    </lineage>
</organism>
<dbReference type="PANTHER" id="PTHR15852">
    <property type="entry name" value="PLASTID TRANSCRIPTIONALLY ACTIVE PROTEIN"/>
    <property type="match status" value="1"/>
</dbReference>
<evidence type="ECO:0000313" key="4">
    <source>
        <dbReference type="Proteomes" id="UP001314263"/>
    </source>
</evidence>